<feature type="region of interest" description="Disordered" evidence="1">
    <location>
        <begin position="60"/>
        <end position="80"/>
    </location>
</feature>
<evidence type="ECO:0000313" key="3">
    <source>
        <dbReference type="Proteomes" id="UP000053557"/>
    </source>
</evidence>
<dbReference type="Proteomes" id="UP000053557">
    <property type="component" value="Unassembled WGS sequence"/>
</dbReference>
<name>A0A101XQS4_9BACL</name>
<dbReference type="EMBL" id="LPVJ01000035">
    <property type="protein sequence ID" value="KUO95797.1"/>
    <property type="molecule type" value="Genomic_DNA"/>
</dbReference>
<proteinExistence type="predicted"/>
<evidence type="ECO:0000256" key="1">
    <source>
        <dbReference type="SAM" id="MobiDB-lite"/>
    </source>
</evidence>
<keyword evidence="3" id="KW-1185">Reference proteome</keyword>
<gene>
    <name evidence="2" type="ORF">ATW55_14985</name>
</gene>
<dbReference type="AlphaFoldDB" id="A0A101XQS4"/>
<accession>A0A101XQS4</accession>
<comment type="caution">
    <text evidence="2">The sequence shown here is derived from an EMBL/GenBank/DDBJ whole genome shotgun (WGS) entry which is preliminary data.</text>
</comment>
<organism evidence="2 3">
    <name type="scientific">Ferroacidibacillus organovorans</name>
    <dbReference type="NCBI Taxonomy" id="1765683"/>
    <lineage>
        <taxon>Bacteria</taxon>
        <taxon>Bacillati</taxon>
        <taxon>Bacillota</taxon>
        <taxon>Bacilli</taxon>
        <taxon>Bacillales</taxon>
        <taxon>Alicyclobacillaceae</taxon>
        <taxon>Ferroacidibacillus</taxon>
    </lineage>
</organism>
<reference evidence="2 3" key="1">
    <citation type="submission" date="2015-12" db="EMBL/GenBank/DDBJ databases">
        <title>Draft genome sequence of Acidibacillus ferrooxidans ITV001, isolated from a chalcopyrite acid mine drainage site in Brazil.</title>
        <authorList>
            <person name="Dall'Agnol H."/>
            <person name="Nancucheo I."/>
            <person name="Johnson B."/>
            <person name="Oliveira R."/>
            <person name="Leite L."/>
            <person name="Pylro V."/>
            <person name="Nunes G.L."/>
            <person name="Tzotzos G."/>
            <person name="Fernandes G.R."/>
            <person name="Dutra J."/>
            <person name="Orellana S.C."/>
            <person name="Oliveira G."/>
        </authorList>
    </citation>
    <scope>NUCLEOTIDE SEQUENCE [LARGE SCALE GENOMIC DNA]</scope>
    <source>
        <strain evidence="3">ITV01</strain>
    </source>
</reference>
<protein>
    <submittedName>
        <fullName evidence="2">Uncharacterized protein</fullName>
    </submittedName>
</protein>
<sequence>MDVQLSSAFQSSQRQEMERIKGFENVLVGQITSTIKMSGRSVAGSCDLYMRFQQEVFPRTDERGSVAGKQSSGFRRCPLR</sequence>
<evidence type="ECO:0000313" key="2">
    <source>
        <dbReference type="EMBL" id="KUO95797.1"/>
    </source>
</evidence>